<feature type="region of interest" description="Disordered" evidence="1">
    <location>
        <begin position="84"/>
        <end position="112"/>
    </location>
</feature>
<evidence type="ECO:0000313" key="3">
    <source>
        <dbReference type="Proteomes" id="UP000712600"/>
    </source>
</evidence>
<dbReference type="Proteomes" id="UP000712600">
    <property type="component" value="Unassembled WGS sequence"/>
</dbReference>
<sequence>MVPWLCRHAMASSYTLKHKEKQRKDRELVGFNIQPQEWCECHKEAVLGEIKGEVMNDPLMGKKRDGRIPLPMAKRALRREVSSMSWEHTQISMREGRRPDSTPNGKDNLEGGCSAEIGLMGDQWKGTLVRPMEISYQYWKYMIRIDRGVHWRSMAEHNKRRHMI</sequence>
<dbReference type="AlphaFoldDB" id="A0A8S9NIT9"/>
<evidence type="ECO:0000313" key="2">
    <source>
        <dbReference type="EMBL" id="KAF3500923.1"/>
    </source>
</evidence>
<dbReference type="EMBL" id="QGKX02001621">
    <property type="protein sequence ID" value="KAF3500923.1"/>
    <property type="molecule type" value="Genomic_DNA"/>
</dbReference>
<accession>A0A8S9NIT9</accession>
<reference evidence="2" key="1">
    <citation type="submission" date="2019-12" db="EMBL/GenBank/DDBJ databases">
        <title>Genome sequencing and annotation of Brassica cretica.</title>
        <authorList>
            <person name="Studholme D.J."/>
            <person name="Sarris P."/>
        </authorList>
    </citation>
    <scope>NUCLEOTIDE SEQUENCE</scope>
    <source>
        <strain evidence="2">PFS-109/04</strain>
        <tissue evidence="2">Leaf</tissue>
    </source>
</reference>
<evidence type="ECO:0000256" key="1">
    <source>
        <dbReference type="SAM" id="MobiDB-lite"/>
    </source>
</evidence>
<name>A0A8S9NIT9_BRACR</name>
<protein>
    <submittedName>
        <fullName evidence="2">Uncharacterized protein</fullName>
    </submittedName>
</protein>
<organism evidence="2 3">
    <name type="scientific">Brassica cretica</name>
    <name type="common">Mustard</name>
    <dbReference type="NCBI Taxonomy" id="69181"/>
    <lineage>
        <taxon>Eukaryota</taxon>
        <taxon>Viridiplantae</taxon>
        <taxon>Streptophyta</taxon>
        <taxon>Embryophyta</taxon>
        <taxon>Tracheophyta</taxon>
        <taxon>Spermatophyta</taxon>
        <taxon>Magnoliopsida</taxon>
        <taxon>eudicotyledons</taxon>
        <taxon>Gunneridae</taxon>
        <taxon>Pentapetalae</taxon>
        <taxon>rosids</taxon>
        <taxon>malvids</taxon>
        <taxon>Brassicales</taxon>
        <taxon>Brassicaceae</taxon>
        <taxon>Brassiceae</taxon>
        <taxon>Brassica</taxon>
    </lineage>
</organism>
<gene>
    <name evidence="2" type="ORF">F2Q69_00039349</name>
</gene>
<proteinExistence type="predicted"/>
<comment type="caution">
    <text evidence="2">The sequence shown here is derived from an EMBL/GenBank/DDBJ whole genome shotgun (WGS) entry which is preliminary data.</text>
</comment>